<evidence type="ECO:0000313" key="4">
    <source>
        <dbReference type="Proteomes" id="UP000051749"/>
    </source>
</evidence>
<dbReference type="InterPro" id="IPR015046">
    <property type="entry name" value="LciA_Immunity-like"/>
</dbReference>
<dbReference type="EMBL" id="FOGK01000020">
    <property type="protein sequence ID" value="SER84306.1"/>
    <property type="molecule type" value="Genomic_DNA"/>
</dbReference>
<dbReference type="Proteomes" id="UP000182818">
    <property type="component" value="Unassembled WGS sequence"/>
</dbReference>
<dbReference type="GeneID" id="76044196"/>
<dbReference type="RefSeq" id="WP_057807412.1">
    <property type="nucleotide sequence ID" value="NZ_BJYP01000037.1"/>
</dbReference>
<dbReference type="PATRIC" id="fig|319653.3.peg.1012"/>
<dbReference type="SUPFAM" id="SSF109797">
    <property type="entry name" value="Bacteriocin immunity protein-like"/>
    <property type="match status" value="1"/>
</dbReference>
<keyword evidence="1" id="KW-0079">Bacteriocin immunity</keyword>
<evidence type="ECO:0000256" key="1">
    <source>
        <dbReference type="ARBA" id="ARBA00023025"/>
    </source>
</evidence>
<dbReference type="GO" id="GO:0030153">
    <property type="term" value="P:bacteriocin immunity"/>
    <property type="evidence" value="ECO:0007669"/>
    <property type="project" value="UniProtKB-KW"/>
</dbReference>
<name>A0A0R2JXH0_9LACO</name>
<protein>
    <submittedName>
        <fullName evidence="3">Enterocin A Immunity</fullName>
    </submittedName>
</protein>
<dbReference type="Proteomes" id="UP000051749">
    <property type="component" value="Unassembled WGS sequence"/>
</dbReference>
<comment type="caution">
    <text evidence="2">The sequence shown here is derived from an EMBL/GenBank/DDBJ whole genome shotgun (WGS) entry which is preliminary data.</text>
</comment>
<gene>
    <name evidence="2" type="ORF">IV87_GL001000</name>
    <name evidence="3" type="ORF">SAMN04487973_12016</name>
</gene>
<organism evidence="2 4">
    <name type="scientific">Pediococcus ethanolidurans</name>
    <dbReference type="NCBI Taxonomy" id="319653"/>
    <lineage>
        <taxon>Bacteria</taxon>
        <taxon>Bacillati</taxon>
        <taxon>Bacillota</taxon>
        <taxon>Bacilli</taxon>
        <taxon>Lactobacillales</taxon>
        <taxon>Lactobacillaceae</taxon>
        <taxon>Pediococcus</taxon>
    </lineage>
</organism>
<dbReference type="Gene3D" id="1.20.1440.50">
    <property type="entry name" value="Ta0600-like"/>
    <property type="match status" value="1"/>
</dbReference>
<reference evidence="3 5" key="2">
    <citation type="submission" date="2016-10" db="EMBL/GenBank/DDBJ databases">
        <authorList>
            <person name="Varghese N."/>
            <person name="Submissions S."/>
        </authorList>
    </citation>
    <scope>NUCLEOTIDE SEQUENCE [LARGE SCALE GENOMIC DNA]</scope>
    <source>
        <strain evidence="3 5">CGMCC 1.3889</strain>
    </source>
</reference>
<sequence>MNKRQKAVFNLIDETYKDPKIKQNTEISKLLLTYATELENNVEVKLVCVKLNREITLYLNTHQYVAPQALTTLYQEIASLAESYWGRAYLF</sequence>
<keyword evidence="5" id="KW-1185">Reference proteome</keyword>
<evidence type="ECO:0000313" key="3">
    <source>
        <dbReference type="EMBL" id="SER84306.1"/>
    </source>
</evidence>
<evidence type="ECO:0000313" key="5">
    <source>
        <dbReference type="Proteomes" id="UP000182818"/>
    </source>
</evidence>
<dbReference type="InterPro" id="IPR023130">
    <property type="entry name" value="Ta0600-like_sf"/>
</dbReference>
<dbReference type="Pfam" id="PF08951">
    <property type="entry name" value="EntA_Immun"/>
    <property type="match status" value="1"/>
</dbReference>
<evidence type="ECO:0000313" key="2">
    <source>
        <dbReference type="EMBL" id="KRN81707.1"/>
    </source>
</evidence>
<dbReference type="EMBL" id="JQBY01000021">
    <property type="protein sequence ID" value="KRN81707.1"/>
    <property type="molecule type" value="Genomic_DNA"/>
</dbReference>
<proteinExistence type="predicted"/>
<dbReference type="AlphaFoldDB" id="A0A0R2JXH0"/>
<accession>A0A0R2JXH0</accession>
<dbReference type="STRING" id="319653.SAMN04487973_12016"/>
<reference evidence="2 4" key="1">
    <citation type="journal article" date="2015" name="Genome Announc.">
        <title>Expanding the biotechnology potential of lactobacilli through comparative genomics of 213 strains and associated genera.</title>
        <authorList>
            <person name="Sun Z."/>
            <person name="Harris H.M."/>
            <person name="McCann A."/>
            <person name="Guo C."/>
            <person name="Argimon S."/>
            <person name="Zhang W."/>
            <person name="Yang X."/>
            <person name="Jeffery I.B."/>
            <person name="Cooney J.C."/>
            <person name="Kagawa T.F."/>
            <person name="Liu W."/>
            <person name="Song Y."/>
            <person name="Salvetti E."/>
            <person name="Wrobel A."/>
            <person name="Rasinkangas P."/>
            <person name="Parkhill J."/>
            <person name="Rea M.C."/>
            <person name="O'Sullivan O."/>
            <person name="Ritari J."/>
            <person name="Douillard F.P."/>
            <person name="Paul Ross R."/>
            <person name="Yang R."/>
            <person name="Briner A.E."/>
            <person name="Felis G.E."/>
            <person name="de Vos W.M."/>
            <person name="Barrangou R."/>
            <person name="Klaenhammer T.R."/>
            <person name="Caufield P.W."/>
            <person name="Cui Y."/>
            <person name="Zhang H."/>
            <person name="O'Toole P.W."/>
        </authorList>
    </citation>
    <scope>NUCLEOTIDE SEQUENCE [LARGE SCALE GENOMIC DNA]</scope>
    <source>
        <strain evidence="2 4">DSM 22301</strain>
    </source>
</reference>